<dbReference type="Gene3D" id="3.10.490.10">
    <property type="entry name" value="Gamma-glutamyl cyclotransferase-like"/>
    <property type="match status" value="1"/>
</dbReference>
<feature type="active site" description="Proton acceptor" evidence="2">
    <location>
        <position position="120"/>
    </location>
</feature>
<comment type="similarity">
    <text evidence="1 3">Belongs to the gamma-glutamylcyclotransferase family.</text>
</comment>
<evidence type="ECO:0000259" key="4">
    <source>
        <dbReference type="Pfam" id="PF06094"/>
    </source>
</evidence>
<sequence>MGICGRLVSLSRIPVLGKGRNLLLKPASQRNKCDRMADVHLVFSYGTLKSGEPNFAVMNNPKTGKSTFVGVGETVKRYPLVVASQYAVPFLLLVEGKGENVQGEIYEVDDSKLASLDELECHPDFYHREITQIAMHEDNKGNKLNPPEIRECWVYFLPRYKPEMIDLPYLKNYTSISKDHPPYVERYKREGPLQELILP</sequence>
<dbReference type="GO" id="GO:0061929">
    <property type="term" value="F:gamma-glutamylaminecyclotransferase activity"/>
    <property type="evidence" value="ECO:0007669"/>
    <property type="project" value="InterPro"/>
</dbReference>
<proteinExistence type="inferred from homology"/>
<dbReference type="InterPro" id="IPR009288">
    <property type="entry name" value="AIG2-like_dom"/>
</dbReference>
<evidence type="ECO:0000313" key="6">
    <source>
        <dbReference type="Proteomes" id="UP001497497"/>
    </source>
</evidence>
<dbReference type="PANTHER" id="PTHR12510:SF4">
    <property type="entry name" value="GAMMA-GLUTAMYLAMINECYCLOTRANSFERASE"/>
    <property type="match status" value="1"/>
</dbReference>
<evidence type="ECO:0000256" key="1">
    <source>
        <dbReference type="ARBA" id="ARBA00008861"/>
    </source>
</evidence>
<dbReference type="Proteomes" id="UP001497497">
    <property type="component" value="Unassembled WGS sequence"/>
</dbReference>
<gene>
    <name evidence="5" type="ORF">GSLYS_00004900001</name>
</gene>
<accession>A0AAV2HAM4</accession>
<dbReference type="CDD" id="cd06661">
    <property type="entry name" value="GGCT_like"/>
    <property type="match status" value="1"/>
</dbReference>
<dbReference type="AlphaFoldDB" id="A0AAV2HAM4"/>
<evidence type="ECO:0000313" key="5">
    <source>
        <dbReference type="EMBL" id="CAL1530775.1"/>
    </source>
</evidence>
<dbReference type="InterPro" id="IPR039126">
    <property type="entry name" value="GGACT"/>
</dbReference>
<dbReference type="GO" id="GO:0005829">
    <property type="term" value="C:cytosol"/>
    <property type="evidence" value="ECO:0007669"/>
    <property type="project" value="TreeGrafter"/>
</dbReference>
<dbReference type="InterPro" id="IPR013024">
    <property type="entry name" value="GGCT-like"/>
</dbReference>
<evidence type="ECO:0000256" key="3">
    <source>
        <dbReference type="RuleBase" id="RU367036"/>
    </source>
</evidence>
<reference evidence="5 6" key="1">
    <citation type="submission" date="2024-04" db="EMBL/GenBank/DDBJ databases">
        <authorList>
            <consortium name="Genoscope - CEA"/>
            <person name="William W."/>
        </authorList>
    </citation>
    <scope>NUCLEOTIDE SEQUENCE [LARGE SCALE GENOMIC DNA]</scope>
</reference>
<keyword evidence="6" id="KW-1185">Reference proteome</keyword>
<organism evidence="5 6">
    <name type="scientific">Lymnaea stagnalis</name>
    <name type="common">Great pond snail</name>
    <name type="synonym">Helix stagnalis</name>
    <dbReference type="NCBI Taxonomy" id="6523"/>
    <lineage>
        <taxon>Eukaryota</taxon>
        <taxon>Metazoa</taxon>
        <taxon>Spiralia</taxon>
        <taxon>Lophotrochozoa</taxon>
        <taxon>Mollusca</taxon>
        <taxon>Gastropoda</taxon>
        <taxon>Heterobranchia</taxon>
        <taxon>Euthyneura</taxon>
        <taxon>Panpulmonata</taxon>
        <taxon>Hygrophila</taxon>
        <taxon>Lymnaeoidea</taxon>
        <taxon>Lymnaeidae</taxon>
        <taxon>Lymnaea</taxon>
    </lineage>
</organism>
<dbReference type="SUPFAM" id="SSF110857">
    <property type="entry name" value="Gamma-glutamyl cyclotransferase-like"/>
    <property type="match status" value="1"/>
</dbReference>
<feature type="domain" description="Gamma-glutamylcyclotransferase AIG2-like" evidence="4">
    <location>
        <begin position="42"/>
        <end position="164"/>
    </location>
</feature>
<dbReference type="EMBL" id="CAXITT010000075">
    <property type="protein sequence ID" value="CAL1530775.1"/>
    <property type="molecule type" value="Genomic_DNA"/>
</dbReference>
<name>A0AAV2HAM4_LYMST</name>
<dbReference type="InterPro" id="IPR036568">
    <property type="entry name" value="GGCT-like_sf"/>
</dbReference>
<evidence type="ECO:0000256" key="2">
    <source>
        <dbReference type="PIRSR" id="PIRSR639126-1"/>
    </source>
</evidence>
<protein>
    <recommendedName>
        <fullName evidence="3">Gamma-glutamylcyclotransferase family protein</fullName>
    </recommendedName>
</protein>
<dbReference type="Pfam" id="PF06094">
    <property type="entry name" value="GGACT"/>
    <property type="match status" value="1"/>
</dbReference>
<comment type="caution">
    <text evidence="5">The sequence shown here is derived from an EMBL/GenBank/DDBJ whole genome shotgun (WGS) entry which is preliminary data.</text>
</comment>
<dbReference type="PANTHER" id="PTHR12510">
    <property type="entry name" value="TROPONIN C-AKIN-1 PROTEIN"/>
    <property type="match status" value="1"/>
</dbReference>